<protein>
    <submittedName>
        <fullName evidence="1">2,3-bisphosphoglycerate-independent phosphoglycerate mutase</fullName>
        <ecNumber evidence="1">5.4.2.-</ecNumber>
    </submittedName>
</protein>
<dbReference type="EMBL" id="UHBY01000003">
    <property type="protein sequence ID" value="SUL33412.1"/>
    <property type="molecule type" value="Genomic_DNA"/>
</dbReference>
<keyword evidence="1" id="KW-0413">Isomerase</keyword>
<dbReference type="AlphaFoldDB" id="A0A380EHA3"/>
<proteinExistence type="predicted"/>
<evidence type="ECO:0000313" key="2">
    <source>
        <dbReference type="Proteomes" id="UP000254116"/>
    </source>
</evidence>
<organism evidence="1 2">
    <name type="scientific">Staphylococcus aureus</name>
    <dbReference type="NCBI Taxonomy" id="1280"/>
    <lineage>
        <taxon>Bacteria</taxon>
        <taxon>Bacillati</taxon>
        <taxon>Bacillota</taxon>
        <taxon>Bacilli</taxon>
        <taxon>Bacillales</taxon>
        <taxon>Staphylococcaceae</taxon>
        <taxon>Staphylococcus</taxon>
    </lineage>
</organism>
<dbReference type="Proteomes" id="UP000254116">
    <property type="component" value="Unassembled WGS sequence"/>
</dbReference>
<dbReference type="InterPro" id="IPR017850">
    <property type="entry name" value="Alkaline_phosphatase_core_sf"/>
</dbReference>
<dbReference type="GO" id="GO:0016853">
    <property type="term" value="F:isomerase activity"/>
    <property type="evidence" value="ECO:0007669"/>
    <property type="project" value="UniProtKB-KW"/>
</dbReference>
<gene>
    <name evidence="1" type="primary">pgm_1</name>
    <name evidence="1" type="ORF">NCTC10702_01310</name>
</gene>
<dbReference type="Gene3D" id="3.40.720.10">
    <property type="entry name" value="Alkaline Phosphatase, subunit A"/>
    <property type="match status" value="1"/>
</dbReference>
<reference evidence="1 2" key="1">
    <citation type="submission" date="2018-06" db="EMBL/GenBank/DDBJ databases">
        <authorList>
            <consortium name="Pathogen Informatics"/>
            <person name="Doyle S."/>
        </authorList>
    </citation>
    <scope>NUCLEOTIDE SEQUENCE [LARGE SCALE GENOMIC DNA]</scope>
    <source>
        <strain evidence="1 2">NCTC10702</strain>
    </source>
</reference>
<accession>A0A380EHA3</accession>
<dbReference type="EC" id="5.4.2.-" evidence="1"/>
<evidence type="ECO:0000313" key="1">
    <source>
        <dbReference type="EMBL" id="SUL33412.1"/>
    </source>
</evidence>
<sequence length="49" mass="5384">MAKKPTALIILDGFANRESEHGNAVKLANKPNLIVITTNIQRLKSKRVA</sequence>
<name>A0A380EHA3_STAAU</name>